<organism evidence="1 2">
    <name type="scientific">Tetrapyrgos nigripes</name>
    <dbReference type="NCBI Taxonomy" id="182062"/>
    <lineage>
        <taxon>Eukaryota</taxon>
        <taxon>Fungi</taxon>
        <taxon>Dikarya</taxon>
        <taxon>Basidiomycota</taxon>
        <taxon>Agaricomycotina</taxon>
        <taxon>Agaricomycetes</taxon>
        <taxon>Agaricomycetidae</taxon>
        <taxon>Agaricales</taxon>
        <taxon>Marasmiineae</taxon>
        <taxon>Marasmiaceae</taxon>
        <taxon>Tetrapyrgos</taxon>
    </lineage>
</organism>
<evidence type="ECO:0000313" key="1">
    <source>
        <dbReference type="EMBL" id="KAF5359990.1"/>
    </source>
</evidence>
<comment type="caution">
    <text evidence="1">The sequence shown here is derived from an EMBL/GenBank/DDBJ whole genome shotgun (WGS) entry which is preliminary data.</text>
</comment>
<dbReference type="AlphaFoldDB" id="A0A8H5LJN0"/>
<keyword evidence="2" id="KW-1185">Reference proteome</keyword>
<dbReference type="Proteomes" id="UP000559256">
    <property type="component" value="Unassembled WGS sequence"/>
</dbReference>
<dbReference type="EMBL" id="JAACJM010000045">
    <property type="protein sequence ID" value="KAF5359990.1"/>
    <property type="molecule type" value="Genomic_DNA"/>
</dbReference>
<reference evidence="1 2" key="1">
    <citation type="journal article" date="2020" name="ISME J.">
        <title>Uncovering the hidden diversity of litter-decomposition mechanisms in mushroom-forming fungi.</title>
        <authorList>
            <person name="Floudas D."/>
            <person name="Bentzer J."/>
            <person name="Ahren D."/>
            <person name="Johansson T."/>
            <person name="Persson P."/>
            <person name="Tunlid A."/>
        </authorList>
    </citation>
    <scope>NUCLEOTIDE SEQUENCE [LARGE SCALE GENOMIC DNA]</scope>
    <source>
        <strain evidence="1 2">CBS 291.85</strain>
    </source>
</reference>
<evidence type="ECO:0000313" key="2">
    <source>
        <dbReference type="Proteomes" id="UP000559256"/>
    </source>
</evidence>
<accession>A0A8H5LJN0</accession>
<name>A0A8H5LJN0_9AGAR</name>
<sequence>MLLQFFNVAIPPIDWESKPHNFNNLRFSDFYKDPATFPDLSIHIMPSFNNSALFSFVFIACELALPTPQVAIPSISRVPRFDALPLVTSQWISPDSKHSFYGPQFGWQQACQNPQHPHPGVPSVGSLPVDLPLLASLPSLPVLRGMSVPAVGLLAYISNVKNAPSTVQNSVGSLPVNVPSIPNTPSVPSAAALPVNLPNLATLAPGQGP</sequence>
<proteinExistence type="predicted"/>
<protein>
    <submittedName>
        <fullName evidence="1">Uncharacterized protein</fullName>
    </submittedName>
</protein>
<gene>
    <name evidence="1" type="ORF">D9758_007581</name>
</gene>